<dbReference type="PRINTS" id="PR00047">
    <property type="entry name" value="STROIDFINGER"/>
</dbReference>
<keyword evidence="7" id="KW-0675">Receptor</keyword>
<dbReference type="GO" id="GO:0005667">
    <property type="term" value="C:transcription regulator complex"/>
    <property type="evidence" value="ECO:0007669"/>
    <property type="project" value="TreeGrafter"/>
</dbReference>
<keyword evidence="4" id="KW-0805">Transcription regulation</keyword>
<keyword evidence="8" id="KW-0539">Nucleus</keyword>
<dbReference type="SMART" id="SM00399">
    <property type="entry name" value="ZnF_C4"/>
    <property type="match status" value="1"/>
</dbReference>
<dbReference type="EMBL" id="UYSL01000035">
    <property type="protein sequence ID" value="VDL62409.1"/>
    <property type="molecule type" value="Genomic_DNA"/>
</dbReference>
<accession>A0A158QWG2</accession>
<organism evidence="13">
    <name type="scientific">Nippostrongylus brasiliensis</name>
    <name type="common">Rat hookworm</name>
    <dbReference type="NCBI Taxonomy" id="27835"/>
    <lineage>
        <taxon>Eukaryota</taxon>
        <taxon>Metazoa</taxon>
        <taxon>Ecdysozoa</taxon>
        <taxon>Nematoda</taxon>
        <taxon>Chromadorea</taxon>
        <taxon>Rhabditida</taxon>
        <taxon>Rhabditina</taxon>
        <taxon>Rhabditomorpha</taxon>
        <taxon>Strongyloidea</taxon>
        <taxon>Heligmosomidae</taxon>
        <taxon>Nippostrongylus</taxon>
    </lineage>
</organism>
<evidence type="ECO:0000313" key="12">
    <source>
        <dbReference type="Proteomes" id="UP000271162"/>
    </source>
</evidence>
<evidence type="ECO:0000256" key="7">
    <source>
        <dbReference type="ARBA" id="ARBA00023170"/>
    </source>
</evidence>
<dbReference type="Gene3D" id="3.30.50.10">
    <property type="entry name" value="Erythroid Transcription Factor GATA-1, subunit A"/>
    <property type="match status" value="1"/>
</dbReference>
<dbReference type="AlphaFoldDB" id="A0A158QWG2"/>
<feature type="region of interest" description="Disordered" evidence="9">
    <location>
        <begin position="62"/>
        <end position="104"/>
    </location>
</feature>
<dbReference type="PROSITE" id="PS51030">
    <property type="entry name" value="NUCLEAR_REC_DBD_2"/>
    <property type="match status" value="1"/>
</dbReference>
<keyword evidence="1" id="KW-0479">Metal-binding</keyword>
<dbReference type="GO" id="GO:0071376">
    <property type="term" value="P:cellular response to corticotropin-releasing hormone stimulus"/>
    <property type="evidence" value="ECO:0007669"/>
    <property type="project" value="TreeGrafter"/>
</dbReference>
<evidence type="ECO:0000256" key="9">
    <source>
        <dbReference type="SAM" id="MobiDB-lite"/>
    </source>
</evidence>
<dbReference type="PANTHER" id="PTHR24085">
    <property type="entry name" value="NUCLEAR HORMONE RECEPTOR"/>
    <property type="match status" value="1"/>
</dbReference>
<protein>
    <submittedName>
        <fullName evidence="13">Nuclear receptor domain-containing protein</fullName>
    </submittedName>
</protein>
<evidence type="ECO:0000256" key="6">
    <source>
        <dbReference type="ARBA" id="ARBA00023163"/>
    </source>
</evidence>
<name>A0A158QWG2_NIPBR</name>
<dbReference type="STRING" id="27835.A0A158QWG2"/>
<dbReference type="GO" id="GO:0035259">
    <property type="term" value="F:nuclear glucocorticoid receptor binding"/>
    <property type="evidence" value="ECO:0007669"/>
    <property type="project" value="TreeGrafter"/>
</dbReference>
<dbReference type="InterPro" id="IPR001628">
    <property type="entry name" value="Znf_hrmn_rcpt"/>
</dbReference>
<proteinExistence type="predicted"/>
<gene>
    <name evidence="11" type="ORF">NBR_LOCUS136</name>
</gene>
<evidence type="ECO:0000256" key="4">
    <source>
        <dbReference type="ARBA" id="ARBA00023015"/>
    </source>
</evidence>
<feature type="domain" description="Nuclear receptor" evidence="10">
    <location>
        <begin position="142"/>
        <end position="180"/>
    </location>
</feature>
<evidence type="ECO:0000256" key="8">
    <source>
        <dbReference type="ARBA" id="ARBA00023242"/>
    </source>
</evidence>
<keyword evidence="5" id="KW-0238">DNA-binding</keyword>
<evidence type="ECO:0000256" key="3">
    <source>
        <dbReference type="ARBA" id="ARBA00022833"/>
    </source>
</evidence>
<dbReference type="GO" id="GO:0008270">
    <property type="term" value="F:zinc ion binding"/>
    <property type="evidence" value="ECO:0007669"/>
    <property type="project" value="UniProtKB-KW"/>
</dbReference>
<dbReference type="PROSITE" id="PS00031">
    <property type="entry name" value="NUCLEAR_REC_DBD_1"/>
    <property type="match status" value="1"/>
</dbReference>
<sequence>MDLNTELQIKTEPYNPLAPSPAFLHPSIMGLNPLQCDFMPSQAGPFGQQPNPFAPQALFYGQQPQFGHTPGTDSRRGSHGTTSSSSANSHANTPSPNHVPQLLPPSPAIGYHLLRLGSCMLPQPFDFPTASTATSVGEEDSEKVCAVCGDRAVCFHYGARTCEGCKGFFKRLDNLRVGVA</sequence>
<dbReference type="GO" id="GO:0005634">
    <property type="term" value="C:nucleus"/>
    <property type="evidence" value="ECO:0007669"/>
    <property type="project" value="TreeGrafter"/>
</dbReference>
<dbReference type="Proteomes" id="UP000271162">
    <property type="component" value="Unassembled WGS sequence"/>
</dbReference>
<dbReference type="GO" id="GO:0000978">
    <property type="term" value="F:RNA polymerase II cis-regulatory region sequence-specific DNA binding"/>
    <property type="evidence" value="ECO:0007669"/>
    <property type="project" value="TreeGrafter"/>
</dbReference>
<keyword evidence="3" id="KW-0862">Zinc</keyword>
<evidence type="ECO:0000313" key="13">
    <source>
        <dbReference type="WBParaSite" id="NBR_0000013501-mRNA-1"/>
    </source>
</evidence>
<dbReference type="WBParaSite" id="NBR_0000013501-mRNA-1">
    <property type="protein sequence ID" value="NBR_0000013501-mRNA-1"/>
    <property type="gene ID" value="NBR_0000013501"/>
</dbReference>
<keyword evidence="6" id="KW-0804">Transcription</keyword>
<evidence type="ECO:0000256" key="5">
    <source>
        <dbReference type="ARBA" id="ARBA00023125"/>
    </source>
</evidence>
<dbReference type="SUPFAM" id="SSF57716">
    <property type="entry name" value="Glucocorticoid receptor-like (DNA-binding domain)"/>
    <property type="match status" value="1"/>
</dbReference>
<dbReference type="GO" id="GO:0000981">
    <property type="term" value="F:DNA-binding transcription factor activity, RNA polymerase II-specific"/>
    <property type="evidence" value="ECO:0007669"/>
    <property type="project" value="TreeGrafter"/>
</dbReference>
<evidence type="ECO:0000313" key="11">
    <source>
        <dbReference type="EMBL" id="VDL62409.1"/>
    </source>
</evidence>
<keyword evidence="2" id="KW-0863">Zinc-finger</keyword>
<feature type="compositionally biased region" description="Low complexity" evidence="9">
    <location>
        <begin position="79"/>
        <end position="96"/>
    </location>
</feature>
<dbReference type="InterPro" id="IPR013088">
    <property type="entry name" value="Znf_NHR/GATA"/>
</dbReference>
<dbReference type="Pfam" id="PF00105">
    <property type="entry name" value="zf-C4"/>
    <property type="match status" value="1"/>
</dbReference>
<reference evidence="11 12" key="2">
    <citation type="submission" date="2018-11" db="EMBL/GenBank/DDBJ databases">
        <authorList>
            <consortium name="Pathogen Informatics"/>
        </authorList>
    </citation>
    <scope>NUCLEOTIDE SEQUENCE [LARGE SCALE GENOMIC DNA]</scope>
</reference>
<evidence type="ECO:0000259" key="10">
    <source>
        <dbReference type="PROSITE" id="PS51030"/>
    </source>
</evidence>
<evidence type="ECO:0000256" key="2">
    <source>
        <dbReference type="ARBA" id="ARBA00022771"/>
    </source>
</evidence>
<keyword evidence="12" id="KW-1185">Reference proteome</keyword>
<evidence type="ECO:0000256" key="1">
    <source>
        <dbReference type="ARBA" id="ARBA00022723"/>
    </source>
</evidence>
<reference evidence="13" key="1">
    <citation type="submission" date="2016-04" db="UniProtKB">
        <authorList>
            <consortium name="WormBaseParasite"/>
        </authorList>
    </citation>
    <scope>IDENTIFICATION</scope>
</reference>
<dbReference type="PANTHER" id="PTHR24085:SF4">
    <property type="entry name" value="NUCLEAR HORMONE RECEPTOR HR38-RELATED"/>
    <property type="match status" value="1"/>
</dbReference>